<reference evidence="2 3" key="1">
    <citation type="submission" date="2016-10" db="EMBL/GenBank/DDBJ databases">
        <authorList>
            <person name="Cai Z."/>
        </authorList>
    </citation>
    <scope>NUCLEOTIDE SEQUENCE [LARGE SCALE GENOMIC DNA]</scope>
</reference>
<feature type="compositionally biased region" description="Basic and acidic residues" evidence="1">
    <location>
        <begin position="648"/>
        <end position="659"/>
    </location>
</feature>
<feature type="region of interest" description="Disordered" evidence="1">
    <location>
        <begin position="803"/>
        <end position="822"/>
    </location>
</feature>
<feature type="region of interest" description="Disordered" evidence="1">
    <location>
        <begin position="864"/>
        <end position="889"/>
    </location>
</feature>
<dbReference type="AlphaFoldDB" id="A0A383WGG3"/>
<feature type="compositionally biased region" description="Low complexity" evidence="1">
    <location>
        <begin position="567"/>
        <end position="582"/>
    </location>
</feature>
<feature type="compositionally biased region" description="Basic and acidic residues" evidence="1">
    <location>
        <begin position="628"/>
        <end position="641"/>
    </location>
</feature>
<name>A0A383WGG3_TETOB</name>
<protein>
    <submittedName>
        <fullName evidence="2">Uncharacterized protein</fullName>
    </submittedName>
</protein>
<keyword evidence="3" id="KW-1185">Reference proteome</keyword>
<dbReference type="EMBL" id="FNXT01001260">
    <property type="protein sequence ID" value="SZX76500.1"/>
    <property type="molecule type" value="Genomic_DNA"/>
</dbReference>
<sequence>MIGPQPRPLSYPQQQQQRHPTRLHIIDEVLGCLLQQDVKDREAHAAKQRLVQLFSSKLDPSNEPTPAHLEALVCLLYHSAPAAATAAADILSSICTNRAGTSIYLVQDGAVLTASACLLQDSNPSAQAATHLLLVLAGMGPEMHCEAPACHPDDFQRIMSHEGVVEGLVNQLTRGSGRAAAAAVLMLARHSVNDATAIVPQLMKHRAALSGVVALLAEEGPRISLADAAAQLLCTVAEAGCEKATAVAGADKAVVRLLRLALDHSKQPQQGLQLAELAATTAAGKAACALCYIMSNADASICRRIAVDAGVVAALAAALQRTDNVVLQERALYVLQAAASQGNDKMCSLILSQSDLIDGLLHVLPGGAHSLKAAQDAAITLAANVTGNQGAQLTVSLMTALTDTRLGAACSGTATQSGWSAAAEQAAWILTNLTGAKCDNGHEQLLLADAVAPLLRATSRDTEQRLSKLRSAVASKLGAVAGEVSGSLQAQEAAASALCMLVQSVDAKERLTMASSNSGELQHAAAGGWGSLSVVQLAAIAREASHLQEHERKKQHEPGNPQGRPCQEGQSQQKQGDQRQPQTSVKHESKAKSALGRGEPHAGGRVQRNWKQQLLSHLPPPPTFLQPLKKETSAGKTEKQEASAGKAVKVESSAEKAIKQETTAGKAVKQEATAGQAHPASQPEGVWLIPPDQPLAAWQIAVQPFDQLQLQALCTTYMRCHFWGVSKEPAVRSQELLPLLRRLHTQTKSEQQVVFGTSATSVTIQPTPAAVKLLRALRLLQHWDIVCPTQPGIPEPLRKMMQQAGCAGPGSASSDGEGDDVQVLDTDPAAEVDDDVDAQLQQLQDGLQELVLVKYVPGKHEQPGVQVVDQSATGAPAPVVQQQQQQQHQ</sequence>
<proteinExistence type="predicted"/>
<evidence type="ECO:0000256" key="1">
    <source>
        <dbReference type="SAM" id="MobiDB-lite"/>
    </source>
</evidence>
<feature type="compositionally biased region" description="Basic and acidic residues" evidence="1">
    <location>
        <begin position="545"/>
        <end position="557"/>
    </location>
</feature>
<dbReference type="Proteomes" id="UP000256970">
    <property type="component" value="Unassembled WGS sequence"/>
</dbReference>
<evidence type="ECO:0000313" key="2">
    <source>
        <dbReference type="EMBL" id="SZX76500.1"/>
    </source>
</evidence>
<dbReference type="SUPFAM" id="SSF48371">
    <property type="entry name" value="ARM repeat"/>
    <property type="match status" value="1"/>
</dbReference>
<evidence type="ECO:0000313" key="3">
    <source>
        <dbReference type="Proteomes" id="UP000256970"/>
    </source>
</evidence>
<feature type="region of interest" description="Disordered" evidence="1">
    <location>
        <begin position="545"/>
        <end position="686"/>
    </location>
</feature>
<accession>A0A383WGG3</accession>
<organism evidence="2 3">
    <name type="scientific">Tetradesmus obliquus</name>
    <name type="common">Green alga</name>
    <name type="synonym">Acutodesmus obliquus</name>
    <dbReference type="NCBI Taxonomy" id="3088"/>
    <lineage>
        <taxon>Eukaryota</taxon>
        <taxon>Viridiplantae</taxon>
        <taxon>Chlorophyta</taxon>
        <taxon>core chlorophytes</taxon>
        <taxon>Chlorophyceae</taxon>
        <taxon>CS clade</taxon>
        <taxon>Sphaeropleales</taxon>
        <taxon>Scenedesmaceae</taxon>
        <taxon>Tetradesmus</taxon>
    </lineage>
</organism>
<dbReference type="Gene3D" id="1.25.10.10">
    <property type="entry name" value="Leucine-rich Repeat Variant"/>
    <property type="match status" value="1"/>
</dbReference>
<dbReference type="InterPro" id="IPR016024">
    <property type="entry name" value="ARM-type_fold"/>
</dbReference>
<gene>
    <name evidence="2" type="ORF">BQ4739_LOCUS16883</name>
</gene>
<dbReference type="InterPro" id="IPR011989">
    <property type="entry name" value="ARM-like"/>
</dbReference>